<evidence type="ECO:0007829" key="4">
    <source>
        <dbReference type="PDB" id="3IBM"/>
    </source>
</evidence>
<feature type="binding site" evidence="4">
    <location>
        <position position="70"/>
    </location>
    <ligand>
        <name>Zn(2+)</name>
        <dbReference type="ChEBI" id="CHEBI:29105"/>
    </ligand>
</feature>
<dbReference type="STRING" id="349124.Hhal_0468"/>
<dbReference type="InterPro" id="IPR013096">
    <property type="entry name" value="Cupin_2"/>
</dbReference>
<dbReference type="KEGG" id="hha:Hhal_0468"/>
<feature type="binding site" evidence="4">
    <location>
        <position position="110"/>
    </location>
    <ligand>
        <name>Zn(2+)</name>
        <dbReference type="ChEBI" id="CHEBI:29105"/>
    </ligand>
</feature>
<dbReference type="GO" id="GO:0046872">
    <property type="term" value="F:metal ion binding"/>
    <property type="evidence" value="ECO:0007669"/>
    <property type="project" value="UniProtKB-KW"/>
</dbReference>
<dbReference type="DNASU" id="4711547"/>
<dbReference type="Pfam" id="PF07883">
    <property type="entry name" value="Cupin_2"/>
    <property type="match status" value="1"/>
</dbReference>
<proteinExistence type="evidence at protein level"/>
<dbReference type="CDD" id="cd02222">
    <property type="entry name" value="cupin_TM1459-like"/>
    <property type="match status" value="1"/>
</dbReference>
<protein>
    <submittedName>
        <fullName evidence="2">Cupin 2, conserved barrel domain protein</fullName>
    </submittedName>
</protein>
<keyword evidence="4" id="KW-0862">Zinc</keyword>
<keyword evidence="3" id="KW-1185">Reference proteome</keyword>
<reference evidence="2 3" key="1">
    <citation type="submission" date="2006-12" db="EMBL/GenBank/DDBJ databases">
        <title>Complete sequence of Halorhodospira halophila SL1.</title>
        <authorList>
            <person name="Copeland A."/>
            <person name="Lucas S."/>
            <person name="Lapidus A."/>
            <person name="Barry K."/>
            <person name="Detter J.C."/>
            <person name="Glavina del Rio T."/>
            <person name="Hammon N."/>
            <person name="Israni S."/>
            <person name="Dalin E."/>
            <person name="Tice H."/>
            <person name="Pitluck S."/>
            <person name="Saunders E."/>
            <person name="Gilna P."/>
            <person name="Brettin T."/>
            <person name="Bruce D."/>
            <person name="Han C."/>
            <person name="Tapia R."/>
            <person name="Schmutz J."/>
            <person name="Larimer F."/>
            <person name="Land M."/>
            <person name="Hauser L."/>
            <person name="Kyrpides N."/>
            <person name="Mikhailova N."/>
            <person name="Hoff W."/>
            <person name="Richardson P."/>
        </authorList>
    </citation>
    <scope>NUCLEOTIDE SEQUENCE [LARGE SCALE GENOMIC DNA]</scope>
    <source>
        <strain evidence="3">DSM 244 / SL1</strain>
    </source>
</reference>
<dbReference type="Proteomes" id="UP000000647">
    <property type="component" value="Chromosome"/>
</dbReference>
<keyword evidence="4" id="KW-0002">3D-structure</keyword>
<dbReference type="PDB" id="3IBM">
    <property type="method" value="X-ray"/>
    <property type="resolution" value="2.00 A"/>
    <property type="chains" value="A/B=2-157"/>
</dbReference>
<dbReference type="SUPFAM" id="SSF51182">
    <property type="entry name" value="RmlC-like cupins"/>
    <property type="match status" value="1"/>
</dbReference>
<dbReference type="Gene3D" id="2.60.120.10">
    <property type="entry name" value="Jelly Rolls"/>
    <property type="match status" value="1"/>
</dbReference>
<dbReference type="InterPro" id="IPR011051">
    <property type="entry name" value="RmlC_Cupin_sf"/>
</dbReference>
<dbReference type="AlphaFoldDB" id="A1WU94"/>
<feature type="binding site" evidence="4">
    <location>
        <position position="72"/>
    </location>
    <ligand>
        <name>Zn(2+)</name>
        <dbReference type="ChEBI" id="CHEBI:29105"/>
    </ligand>
</feature>
<dbReference type="PDBsum" id="3IBM"/>
<dbReference type="EvolutionaryTrace" id="A1WU94"/>
<dbReference type="eggNOG" id="COG0662">
    <property type="taxonomic scope" value="Bacteria"/>
</dbReference>
<gene>
    <name evidence="2" type="ordered locus">Hhal_0468</name>
</gene>
<feature type="domain" description="Cupin type-2" evidence="1">
    <location>
        <begin position="58"/>
        <end position="127"/>
    </location>
</feature>
<feature type="binding site" evidence="4">
    <location>
        <position position="76"/>
    </location>
    <ligand>
        <name>Zn(2+)</name>
        <dbReference type="ChEBI" id="CHEBI:29105"/>
    </ligand>
</feature>
<dbReference type="EMBL" id="CP000544">
    <property type="protein sequence ID" value="ABM61256.1"/>
    <property type="molecule type" value="Genomic_DNA"/>
</dbReference>
<dbReference type="OrthoDB" id="1551122at2"/>
<reference evidence="2 3" key="3">
    <citation type="journal article" date="2013" name="Stand. Genomic Sci.">
        <title>Complete genome sequence of Halorhodospira halophila SL1.</title>
        <authorList>
            <person name="Challacombe J.F."/>
            <person name="Majid S."/>
            <person name="Deole R."/>
            <person name="Brettin T.S."/>
            <person name="Bruce D."/>
            <person name="Delano S.F."/>
            <person name="Detter J.C."/>
            <person name="Gleasner C.D."/>
            <person name="Han C.S."/>
            <person name="Misra M."/>
            <person name="Reitenga K.G."/>
            <person name="Mikhailova N."/>
            <person name="Woyke T."/>
            <person name="Pitluck S."/>
            <person name="Nolan M."/>
            <person name="Land M.L."/>
            <person name="Saunders E."/>
            <person name="Tapia R."/>
            <person name="Lapidus A."/>
            <person name="Ivanova N."/>
            <person name="Hoff W.D."/>
        </authorList>
    </citation>
    <scope>NUCLEOTIDE SEQUENCE [LARGE SCALE GENOMIC DNA]</scope>
    <source>
        <strain evidence="3">DSM 244 / SL1</strain>
    </source>
</reference>
<evidence type="ECO:0000259" key="1">
    <source>
        <dbReference type="Pfam" id="PF07883"/>
    </source>
</evidence>
<accession>A1WU94</accession>
<name>A1WU94_HALHL</name>
<sequence length="157" mass="17737">MSSGEHEASRVLRERDYRWEGTEEEAYKAEGTHFSGARRQTLVGRPAGQEAPAFETRYFEVEPGGYTTLERHEHTHVVIVVRGHAEVVLDDRVEPLTPLDCVYIAPHAWHQIHATGANEPLGFLCIVDSDRDRPQRPDADDLARLCADPAVARRIRT</sequence>
<dbReference type="HOGENOM" id="CLU_116722_1_0_6"/>
<organism evidence="2 3">
    <name type="scientific">Halorhodospira halophila (strain DSM 244 / SL1)</name>
    <name type="common">Ectothiorhodospira halophila (strain DSM 244 / SL1)</name>
    <dbReference type="NCBI Taxonomy" id="349124"/>
    <lineage>
        <taxon>Bacteria</taxon>
        <taxon>Pseudomonadati</taxon>
        <taxon>Pseudomonadota</taxon>
        <taxon>Gammaproteobacteria</taxon>
        <taxon>Chromatiales</taxon>
        <taxon>Ectothiorhodospiraceae</taxon>
        <taxon>Halorhodospira</taxon>
    </lineage>
</organism>
<evidence type="ECO:0000313" key="2">
    <source>
        <dbReference type="EMBL" id="ABM61256.1"/>
    </source>
</evidence>
<dbReference type="RefSeq" id="WP_011813279.1">
    <property type="nucleotide sequence ID" value="NC_008789.1"/>
</dbReference>
<keyword evidence="4" id="KW-0479">Metal-binding</keyword>
<dbReference type="SMR" id="A1WU94"/>
<evidence type="ECO:0000313" key="3">
    <source>
        <dbReference type="Proteomes" id="UP000000647"/>
    </source>
</evidence>
<dbReference type="InterPro" id="IPR014710">
    <property type="entry name" value="RmlC-like_jellyroll"/>
</dbReference>
<reference evidence="4" key="2">
    <citation type="submission" date="2009-07" db="PDB data bank">
        <title>CRYSTAL STRUCTURE OF cupin 2 domain-containing PROTEIN Hhal_0468 FROM Halorhodospira halophila.</title>
        <authorList>
            <person name="Patskovsky Y."/>
            <person name="Toro R."/>
            <person name="Freeman J."/>
            <person name="Miller S."/>
            <person name="Sauder J.M."/>
            <person name="Burley S.K."/>
            <person name="Almo S.C."/>
        </authorList>
    </citation>
    <scope>X-RAY CRYSTALLOGRAPHY (2.00 ANGSTROMS) OF 2-157 IN COMPLEX WITH ZN(2+)</scope>
</reference>